<gene>
    <name evidence="2" type="ORF">FA15DRAFT_577902</name>
</gene>
<accession>A0A5C3KQ13</accession>
<dbReference type="AlphaFoldDB" id="A0A5C3KQ13"/>
<keyword evidence="3" id="KW-1185">Reference proteome</keyword>
<dbReference type="InterPro" id="IPR024752">
    <property type="entry name" value="Myb/SANT-like_dom"/>
</dbReference>
<dbReference type="OrthoDB" id="3186724at2759"/>
<evidence type="ECO:0000259" key="1">
    <source>
        <dbReference type="Pfam" id="PF12776"/>
    </source>
</evidence>
<sequence>ATPTFWTLAEESALLDYLLEHQSEAGDGGNFKKPTFEAAASSIAHLHSRGAIKMFKICQNKYSALRKIYRVVCAIQQVSGWTWNDDTGASITSDIADSWDNYVCHHLEAKPFCNKGWVHFHKVSELMPSSATSANV</sequence>
<evidence type="ECO:0000313" key="2">
    <source>
        <dbReference type="EMBL" id="TFK22185.1"/>
    </source>
</evidence>
<feature type="domain" description="Myb/SANT-like" evidence="1">
    <location>
        <begin position="6"/>
        <end position="102"/>
    </location>
</feature>
<reference evidence="2 3" key="1">
    <citation type="journal article" date="2019" name="Nat. Ecol. Evol.">
        <title>Megaphylogeny resolves global patterns of mushroom evolution.</title>
        <authorList>
            <person name="Varga T."/>
            <person name="Krizsan K."/>
            <person name="Foldi C."/>
            <person name="Dima B."/>
            <person name="Sanchez-Garcia M."/>
            <person name="Sanchez-Ramirez S."/>
            <person name="Szollosi G.J."/>
            <person name="Szarkandi J.G."/>
            <person name="Papp V."/>
            <person name="Albert L."/>
            <person name="Andreopoulos W."/>
            <person name="Angelini C."/>
            <person name="Antonin V."/>
            <person name="Barry K.W."/>
            <person name="Bougher N.L."/>
            <person name="Buchanan P."/>
            <person name="Buyck B."/>
            <person name="Bense V."/>
            <person name="Catcheside P."/>
            <person name="Chovatia M."/>
            <person name="Cooper J."/>
            <person name="Damon W."/>
            <person name="Desjardin D."/>
            <person name="Finy P."/>
            <person name="Geml J."/>
            <person name="Haridas S."/>
            <person name="Hughes K."/>
            <person name="Justo A."/>
            <person name="Karasinski D."/>
            <person name="Kautmanova I."/>
            <person name="Kiss B."/>
            <person name="Kocsube S."/>
            <person name="Kotiranta H."/>
            <person name="LaButti K.M."/>
            <person name="Lechner B.E."/>
            <person name="Liimatainen K."/>
            <person name="Lipzen A."/>
            <person name="Lukacs Z."/>
            <person name="Mihaltcheva S."/>
            <person name="Morgado L.N."/>
            <person name="Niskanen T."/>
            <person name="Noordeloos M.E."/>
            <person name="Ohm R.A."/>
            <person name="Ortiz-Santana B."/>
            <person name="Ovrebo C."/>
            <person name="Racz N."/>
            <person name="Riley R."/>
            <person name="Savchenko A."/>
            <person name="Shiryaev A."/>
            <person name="Soop K."/>
            <person name="Spirin V."/>
            <person name="Szebenyi C."/>
            <person name="Tomsovsky M."/>
            <person name="Tulloss R.E."/>
            <person name="Uehling J."/>
            <person name="Grigoriev I.V."/>
            <person name="Vagvolgyi C."/>
            <person name="Papp T."/>
            <person name="Martin F.M."/>
            <person name="Miettinen O."/>
            <person name="Hibbett D.S."/>
            <person name="Nagy L.G."/>
        </authorList>
    </citation>
    <scope>NUCLEOTIDE SEQUENCE [LARGE SCALE GENOMIC DNA]</scope>
    <source>
        <strain evidence="2 3">CBS 121175</strain>
    </source>
</reference>
<feature type="non-terminal residue" evidence="2">
    <location>
        <position position="136"/>
    </location>
</feature>
<organism evidence="2 3">
    <name type="scientific">Coprinopsis marcescibilis</name>
    <name type="common">Agaric fungus</name>
    <name type="synonym">Psathyrella marcescibilis</name>
    <dbReference type="NCBI Taxonomy" id="230819"/>
    <lineage>
        <taxon>Eukaryota</taxon>
        <taxon>Fungi</taxon>
        <taxon>Dikarya</taxon>
        <taxon>Basidiomycota</taxon>
        <taxon>Agaricomycotina</taxon>
        <taxon>Agaricomycetes</taxon>
        <taxon>Agaricomycetidae</taxon>
        <taxon>Agaricales</taxon>
        <taxon>Agaricineae</taxon>
        <taxon>Psathyrellaceae</taxon>
        <taxon>Coprinopsis</taxon>
    </lineage>
</organism>
<name>A0A5C3KQ13_COPMA</name>
<dbReference type="Proteomes" id="UP000307440">
    <property type="component" value="Unassembled WGS sequence"/>
</dbReference>
<dbReference type="EMBL" id="ML210247">
    <property type="protein sequence ID" value="TFK22185.1"/>
    <property type="molecule type" value="Genomic_DNA"/>
</dbReference>
<evidence type="ECO:0000313" key="3">
    <source>
        <dbReference type="Proteomes" id="UP000307440"/>
    </source>
</evidence>
<dbReference type="STRING" id="230819.A0A5C3KQ13"/>
<feature type="non-terminal residue" evidence="2">
    <location>
        <position position="1"/>
    </location>
</feature>
<protein>
    <recommendedName>
        <fullName evidence="1">Myb/SANT-like domain-containing protein</fullName>
    </recommendedName>
</protein>
<dbReference type="Pfam" id="PF12776">
    <property type="entry name" value="Myb_DNA-bind_3"/>
    <property type="match status" value="1"/>
</dbReference>
<proteinExistence type="predicted"/>